<dbReference type="InterPro" id="IPR017441">
    <property type="entry name" value="Protein_kinase_ATP_BS"/>
</dbReference>
<dbReference type="FunFam" id="2.120.10.30:FF:000044">
    <property type="entry name" value="Tyrosine-protein kinase receptor"/>
    <property type="match status" value="1"/>
</dbReference>
<feature type="domain" description="Fibronectin type-III" evidence="21">
    <location>
        <begin position="1572"/>
        <end position="1670"/>
    </location>
</feature>
<feature type="domain" description="Fibronectin type-III" evidence="21">
    <location>
        <begin position="953"/>
        <end position="1046"/>
    </location>
</feature>
<evidence type="ECO:0000256" key="9">
    <source>
        <dbReference type="ARBA" id="ARBA00022777"/>
    </source>
</evidence>
<evidence type="ECO:0000256" key="10">
    <source>
        <dbReference type="ARBA" id="ARBA00022840"/>
    </source>
</evidence>
<dbReference type="FunFam" id="2.60.40.10:FF:001018">
    <property type="entry name" value="Tyrosine-protein kinase receptor"/>
    <property type="match status" value="1"/>
</dbReference>
<comment type="caution">
    <text evidence="22">The sequence shown here is derived from an EMBL/GenBank/DDBJ whole genome shotgun (WGS) entry which is preliminary data.</text>
</comment>
<dbReference type="CDD" id="cd00063">
    <property type="entry name" value="FN3"/>
    <property type="match status" value="5"/>
</dbReference>
<evidence type="ECO:0000256" key="12">
    <source>
        <dbReference type="ARBA" id="ARBA00023136"/>
    </source>
</evidence>
<evidence type="ECO:0000256" key="11">
    <source>
        <dbReference type="ARBA" id="ARBA00022989"/>
    </source>
</evidence>
<dbReference type="PANTHER" id="PTHR24416">
    <property type="entry name" value="TYROSINE-PROTEIN KINASE RECEPTOR"/>
    <property type="match status" value="1"/>
</dbReference>
<dbReference type="InterPro" id="IPR020635">
    <property type="entry name" value="Tyr_kinase_cat_dom"/>
</dbReference>
<feature type="domain" description="Protein kinase" evidence="20">
    <location>
        <begin position="1961"/>
        <end position="2240"/>
    </location>
</feature>
<keyword evidence="4" id="KW-0808">Transferase</keyword>
<evidence type="ECO:0000256" key="4">
    <source>
        <dbReference type="ARBA" id="ARBA00022679"/>
    </source>
</evidence>
<keyword evidence="15" id="KW-0325">Glycoprotein</keyword>
<keyword evidence="3 18" id="KW-0597">Phosphoprotein</keyword>
<keyword evidence="6" id="KW-0732">Signal</keyword>
<comment type="subcellular location">
    <subcellularLocation>
        <location evidence="1">Cell membrane</location>
        <topology evidence="1">Single-pass type I membrane protein</topology>
    </subcellularLocation>
</comment>
<dbReference type="FunFam" id="2.120.10.30:FF:000042">
    <property type="entry name" value="Tyrosine-protein kinase receptor"/>
    <property type="match status" value="1"/>
</dbReference>
<evidence type="ECO:0000256" key="6">
    <source>
        <dbReference type="ARBA" id="ARBA00022729"/>
    </source>
</evidence>
<dbReference type="FunFam" id="2.60.40.10:FF:000882">
    <property type="entry name" value="Tyrosine-protein kinase receptor"/>
    <property type="match status" value="1"/>
</dbReference>
<comment type="catalytic activity">
    <reaction evidence="16 18">
        <text>L-tyrosyl-[protein] + ATP = O-phospho-L-tyrosyl-[protein] + ADP + H(+)</text>
        <dbReference type="Rhea" id="RHEA:10596"/>
        <dbReference type="Rhea" id="RHEA-COMP:10136"/>
        <dbReference type="Rhea" id="RHEA-COMP:20101"/>
        <dbReference type="ChEBI" id="CHEBI:15378"/>
        <dbReference type="ChEBI" id="CHEBI:30616"/>
        <dbReference type="ChEBI" id="CHEBI:46858"/>
        <dbReference type="ChEBI" id="CHEBI:61978"/>
        <dbReference type="ChEBI" id="CHEBI:456216"/>
        <dbReference type="EC" id="2.7.10.1"/>
    </reaction>
</comment>
<keyword evidence="12" id="KW-0472">Membrane</keyword>
<dbReference type="FunFam" id="2.60.40.10:FF:000984">
    <property type="entry name" value="Tyrosine-protein kinase receptor"/>
    <property type="match status" value="1"/>
</dbReference>
<proteinExistence type="inferred from homology"/>
<dbReference type="Proteomes" id="UP000648918">
    <property type="component" value="Unassembled WGS sequence"/>
</dbReference>
<dbReference type="FunFam" id="2.60.40.10:FF:001816">
    <property type="entry name" value="Tyrosine-protein kinase receptor"/>
    <property type="match status" value="1"/>
</dbReference>
<dbReference type="InterPro" id="IPR011009">
    <property type="entry name" value="Kinase-like_dom_sf"/>
</dbReference>
<dbReference type="SUPFAM" id="SSF63825">
    <property type="entry name" value="YWTD domain"/>
    <property type="match status" value="3"/>
</dbReference>
<name>A0A851YHV8_9AVES</name>
<evidence type="ECO:0000256" key="8">
    <source>
        <dbReference type="ARBA" id="ARBA00022741"/>
    </source>
</evidence>
<evidence type="ECO:0000313" key="23">
    <source>
        <dbReference type="Proteomes" id="UP000648918"/>
    </source>
</evidence>
<dbReference type="InterPro" id="IPR011042">
    <property type="entry name" value="6-blade_b-propeller_TolB-like"/>
</dbReference>
<dbReference type="InterPro" id="IPR036116">
    <property type="entry name" value="FN3_sf"/>
</dbReference>
<evidence type="ECO:0000256" key="3">
    <source>
        <dbReference type="ARBA" id="ARBA00022553"/>
    </source>
</evidence>
<evidence type="ECO:0000256" key="1">
    <source>
        <dbReference type="ARBA" id="ARBA00004251"/>
    </source>
</evidence>
<evidence type="ECO:0000256" key="5">
    <source>
        <dbReference type="ARBA" id="ARBA00022692"/>
    </source>
</evidence>
<dbReference type="CDD" id="cd05044">
    <property type="entry name" value="PTKc_c-ros"/>
    <property type="match status" value="1"/>
</dbReference>
<feature type="non-terminal residue" evidence="22">
    <location>
        <position position="2309"/>
    </location>
</feature>
<evidence type="ECO:0000256" key="14">
    <source>
        <dbReference type="ARBA" id="ARBA00023170"/>
    </source>
</evidence>
<evidence type="ECO:0000256" key="13">
    <source>
        <dbReference type="ARBA" id="ARBA00023137"/>
    </source>
</evidence>
<organism evidence="22 23">
    <name type="scientific">Halcyon senegalensis</name>
    <dbReference type="NCBI Taxonomy" id="342381"/>
    <lineage>
        <taxon>Eukaryota</taxon>
        <taxon>Metazoa</taxon>
        <taxon>Chordata</taxon>
        <taxon>Craniata</taxon>
        <taxon>Vertebrata</taxon>
        <taxon>Euteleostomi</taxon>
        <taxon>Archelosauria</taxon>
        <taxon>Archosauria</taxon>
        <taxon>Dinosauria</taxon>
        <taxon>Saurischia</taxon>
        <taxon>Theropoda</taxon>
        <taxon>Coelurosauria</taxon>
        <taxon>Aves</taxon>
        <taxon>Neognathae</taxon>
        <taxon>Neoaves</taxon>
        <taxon>Telluraves</taxon>
        <taxon>Coraciimorphae</taxon>
        <taxon>Coraciiformes</taxon>
        <taxon>Alcedinidae</taxon>
        <taxon>Halcyon</taxon>
    </lineage>
</organism>
<dbReference type="FunFam" id="2.60.40.10:FF:001024">
    <property type="entry name" value="Tyrosine-protein kinase receptor"/>
    <property type="match status" value="1"/>
</dbReference>
<evidence type="ECO:0000256" key="17">
    <source>
        <dbReference type="PROSITE-ProRule" id="PRU10141"/>
    </source>
</evidence>
<evidence type="ECO:0000256" key="18">
    <source>
        <dbReference type="RuleBase" id="RU000312"/>
    </source>
</evidence>
<dbReference type="InterPro" id="IPR001245">
    <property type="entry name" value="Ser-Thr/Tyr_kinase_cat_dom"/>
</dbReference>
<keyword evidence="23" id="KW-1185">Reference proteome</keyword>
<evidence type="ECO:0000256" key="15">
    <source>
        <dbReference type="ARBA" id="ARBA00023180"/>
    </source>
</evidence>
<dbReference type="GO" id="GO:0019903">
    <property type="term" value="F:protein phosphatase binding"/>
    <property type="evidence" value="ECO:0007669"/>
    <property type="project" value="UniProtKB-ARBA"/>
</dbReference>
<dbReference type="GO" id="GO:0007169">
    <property type="term" value="P:cell surface receptor protein tyrosine kinase signaling pathway"/>
    <property type="evidence" value="ECO:0007669"/>
    <property type="project" value="InterPro"/>
</dbReference>
<accession>A0A851YHV8</accession>
<feature type="domain" description="Fibronectin type-III" evidence="21">
    <location>
        <begin position="207"/>
        <end position="295"/>
    </location>
</feature>
<dbReference type="InterPro" id="IPR013783">
    <property type="entry name" value="Ig-like_fold"/>
</dbReference>
<dbReference type="FunFam" id="2.120.10.30:FF:000038">
    <property type="entry name" value="Tyrosine-protein kinase receptor"/>
    <property type="match status" value="1"/>
</dbReference>
<comment type="similarity">
    <text evidence="18">Belongs to the protein kinase superfamily. Tyr protein kinase family. Insulin receptor subfamily.</text>
</comment>
<dbReference type="EC" id="2.7.10.1" evidence="18"/>
<protein>
    <recommendedName>
        <fullName evidence="18">Tyrosine-protein kinase receptor</fullName>
        <ecNumber evidence="18">2.7.10.1</ecNumber>
    </recommendedName>
</protein>
<dbReference type="GO" id="GO:0005886">
    <property type="term" value="C:plasma membrane"/>
    <property type="evidence" value="ECO:0007669"/>
    <property type="project" value="UniProtKB-SubCell"/>
</dbReference>
<dbReference type="Gene3D" id="2.120.10.30">
    <property type="entry name" value="TolB, C-terminal domain"/>
    <property type="match status" value="3"/>
</dbReference>
<evidence type="ECO:0000256" key="7">
    <source>
        <dbReference type="ARBA" id="ARBA00022737"/>
    </source>
</evidence>
<dbReference type="OrthoDB" id="65481at2759"/>
<dbReference type="Gene3D" id="1.10.510.10">
    <property type="entry name" value="Transferase(Phosphotransferase) domain 1"/>
    <property type="match status" value="1"/>
</dbReference>
<dbReference type="SMART" id="SM00135">
    <property type="entry name" value="LY"/>
    <property type="match status" value="3"/>
</dbReference>
<dbReference type="PROSITE" id="PS50011">
    <property type="entry name" value="PROTEIN_KINASE_DOM"/>
    <property type="match status" value="1"/>
</dbReference>
<dbReference type="InterPro" id="IPR000033">
    <property type="entry name" value="LDLR_classB_rpt"/>
</dbReference>
<feature type="binding site" evidence="17">
    <location>
        <position position="1996"/>
    </location>
    <ligand>
        <name>ATP</name>
        <dbReference type="ChEBI" id="CHEBI:30616"/>
    </ligand>
</feature>
<keyword evidence="5 18" id="KW-0812">Transmembrane</keyword>
<feature type="domain" description="Fibronectin type-III" evidence="21">
    <location>
        <begin position="1050"/>
        <end position="1157"/>
    </location>
</feature>
<evidence type="ECO:0000256" key="16">
    <source>
        <dbReference type="ARBA" id="ARBA00051243"/>
    </source>
</evidence>
<dbReference type="SMART" id="SM00060">
    <property type="entry name" value="FN3"/>
    <property type="match status" value="8"/>
</dbReference>
<dbReference type="InterPro" id="IPR008266">
    <property type="entry name" value="Tyr_kinase_AS"/>
</dbReference>
<keyword evidence="13" id="KW-0829">Tyrosine-protein kinase</keyword>
<keyword evidence="9 22" id="KW-0418">Kinase</keyword>
<dbReference type="PROSITE" id="PS50853">
    <property type="entry name" value="FN3"/>
    <property type="match status" value="7"/>
</dbReference>
<dbReference type="EMBL" id="WBNJ01000023">
    <property type="protein sequence ID" value="NXD76683.1"/>
    <property type="molecule type" value="Genomic_DNA"/>
</dbReference>
<feature type="non-terminal residue" evidence="22">
    <location>
        <position position="1"/>
    </location>
</feature>
<dbReference type="FunFam" id="3.30.200.20:FF:000301">
    <property type="entry name" value="Tyrosine-protein kinase receptor"/>
    <property type="match status" value="1"/>
</dbReference>
<dbReference type="SMART" id="SM00219">
    <property type="entry name" value="TyrKc"/>
    <property type="match status" value="1"/>
</dbReference>
<dbReference type="PROSITE" id="PS00107">
    <property type="entry name" value="PROTEIN_KINASE_ATP"/>
    <property type="match status" value="1"/>
</dbReference>
<sequence>MRNTCLWDFPLNRLAAFYCVWISAVYCTFSKNCQNLCTSNLEGELGITNLCNVSDVTGACLQGCQFWNATVQINCPLKCVILYPMQTVSCKFGCSRAEDAYGVEAQNSLNKPRAPFASAIGSHNVTLGWKPANISGVKYIIQWRFNQLPGDWRYTEIVSETSYTVRDLQAFTEYVFRVVWIITSQLQLHSPSSVSYRTHAFGAPATAPVIKDIQSSSPNTVEVSWSPPLFPNGLIVGYNLLLTSENHKLLRASRGHSFQFYSTFPNTTYRFSIMAVNEVGAGPPAEANITTPHSKVKEKATWLFLSRNQSLRKRYTEQFLEAAHCLQSGVIDRNITGISVNVYQQVVYFSEGNSIWVKGAANMSDVSDLMLFYAGWGNITSISVDWLYQRIYFVMNEKIHVCHLENCTAAEDITPLYVTSPRKVIADPYNGYIFCLLEDGIYRANLPLFPGTTSTASPAVKSSDLRDFMIDFQSKRLLFFNKTQQAFVSSFLDGSDFHMLRSYVPFNDVESFSYEDNTFTVTDGRAVFHEEVSPEGSSSFNEYVVDCNLVYTEYFGFGNLIFYAASAQPFPLPTPPRFVKVLFGSDQAVISWTPPEHTIGTSLSAWQNWSYDVKVLSQHPSEEEWVFSNISDTRFTVKELASFTAYEVSVRAVSPAGEGPWSESFRGTTLKEVEKEPYMLAVGAEGLWKRQLDNYGPGELLYPHIRNISDLDWYNNTLYWINSMGEVQTWSLKKRESTTENTYVSDVRNARMLAFDWLGQCLYWAGKANTIYRKSLLGGHMDVVAHVVFLVKDLVVDSVNGYLYWATTYSVESTRLNGEEYLMLQEQLQFSGKQVVGLTLDVTYGFLYWLVQDNLRLNLYRVSLRKEGCGNGSITEFAAWSTSEISRGALQYYSGRLFWINGLQFITTQEINQSLNIPFSQPAEFAAFTLVHTSLKPLPGNFSFTPKVIPDSVPESSFRIKGNSSSFHITWSPSTNVEWGTVFYCVGSKTLQSLETERCLHPHNLTVPSYRVDWLEPFALFDFTVTPYTYWGNAPTTSVSLRAPEGVPSAPINPRIYVLQNKPHESGEKVLVEFRWDRPERDNGVLRQFRVYYQLLSERGTADAFMEWNTSDIKPTLMLFSLRDVPSGLTVRFQVQAFTSVGPGPLSDISERNSSDLFPVPTLITVSANKLFLTDIDNKHTIWELSSRTNVKDICYTANDDKAYYITEDSLFLLNMQTTSKFQFFKDVFLRNATAITVDWIARHLFVALKTSWNETQIFVIDLEHKIKSLKPLDTQQGKSNSTVSSLLSYPFLSRLYWMEELDYGSRMFYYDILNNTLHHILGYTFSEEQMRNNCTCNVAEAELGRPMSIDASDSKNPQLLFIRGRDEIWASDVDGCHCWRVTKIPFFQGKKIGSLTVDKKFIYWSTETKEYTDIWLANKENTRHFLQKRVNHQLKILAYSSAAQLYPDKSCLMLSLDTQRPTILDATNISFTLRLPSVTPQQLCPGISQPTPTYLVFLRQMMNNCRNLSYCSSALEQKALEFQGSIAIIDNLQPFSSYVIQVAVKNYYSNEEELPMEKEIIGTTLHGVPEAVDSIKTVVLSDTIINISWSEPLKPNGPLESIRYQISVNLLPPVPATPLRKSEFPNGMLAWSVSGLQSGTNNLFKVLAFHPEENWFSESVAVIAKTFETPPAPVNIIPRNTSLQLEWRAPLHVNESSFWFELHKWQTENDWFSPAHTTCTADLVYTCNLTGTLPSTNYFVRVKVVYVTGAKSTSSSTSFKTTVGVPSKPGVPKRAEDTKNSIQWEKADDNGSNLTYYILESRKQSGSTSKVKSLWEVVYNGSCDSICTWEAKNLEGTFQFRAAAANALGLGEYSDTSKDIFLGEDVTMSPNTTIDIAVVIGVAVLGLPVVMLFGSVWDQRCKPRKEALPGQVVFIKEDKELAQLRGAAETVGLANACYAVSTLPSQAEIESLPAFPRDKLNLHKLLGSGAFGEVYEGTAIDILADGSGESKVAVKTLKKGATDHEKSEFLKEAHLMSKFNHPHILRLLGVCLLNEPQYLILELMEGGDLLSYLRGARKQKPQRPLLTVTDLLDICLDICKGCVYLEKMHFIHRDLAARNCLVSEKEYGTSSRVVKIGDFGLARDIYKNDYYRKRGEGLLPVRWMAPESLIDGVFTNRSDVWAFGVLVWETLTLGQQPYPGFSNTEVLHHVQAGGRLESPNSCPDDLCDLMTKCWAQEPQNRPTFSYIQDKLLEIRHSPMSFINCFEDKETAAGVINQAFEGDDVSCADSDSILSAIVMETKNQEGLNYLVLVKGGNQDQGSTNSAELS</sequence>
<dbReference type="GO" id="GO:0004714">
    <property type="term" value="F:transmembrane receptor protein tyrosine kinase activity"/>
    <property type="evidence" value="ECO:0007669"/>
    <property type="project" value="UniProtKB-EC"/>
</dbReference>
<evidence type="ECO:0000256" key="19">
    <source>
        <dbReference type="SAM" id="MobiDB-lite"/>
    </source>
</evidence>
<keyword evidence="11" id="KW-1133">Transmembrane helix</keyword>
<dbReference type="GO" id="GO:0043235">
    <property type="term" value="C:receptor complex"/>
    <property type="evidence" value="ECO:0007669"/>
    <property type="project" value="TreeGrafter"/>
</dbReference>
<dbReference type="PRINTS" id="PR00109">
    <property type="entry name" value="TYRKINASE"/>
</dbReference>
<dbReference type="GO" id="GO:0032006">
    <property type="term" value="P:regulation of TOR signaling"/>
    <property type="evidence" value="ECO:0007669"/>
    <property type="project" value="TreeGrafter"/>
</dbReference>
<dbReference type="Pfam" id="PF07714">
    <property type="entry name" value="PK_Tyr_Ser-Thr"/>
    <property type="match status" value="1"/>
</dbReference>
<dbReference type="Gene3D" id="2.60.40.10">
    <property type="entry name" value="Immunoglobulins"/>
    <property type="match status" value="7"/>
</dbReference>
<keyword evidence="7" id="KW-0677">Repeat</keyword>
<dbReference type="PROSITE" id="PS00239">
    <property type="entry name" value="RECEPTOR_TYR_KIN_II"/>
    <property type="match status" value="1"/>
</dbReference>
<dbReference type="SUPFAM" id="SSF56112">
    <property type="entry name" value="Protein kinase-like (PK-like)"/>
    <property type="match status" value="1"/>
</dbReference>
<dbReference type="Gene3D" id="3.30.200.20">
    <property type="entry name" value="Phosphorylase Kinase, domain 1"/>
    <property type="match status" value="1"/>
</dbReference>
<evidence type="ECO:0000259" key="20">
    <source>
        <dbReference type="PROSITE" id="PS50011"/>
    </source>
</evidence>
<feature type="region of interest" description="Disordered" evidence="19">
    <location>
        <begin position="1759"/>
        <end position="1780"/>
    </location>
</feature>
<keyword evidence="2" id="KW-1003">Cell membrane</keyword>
<dbReference type="InterPro" id="IPR002011">
    <property type="entry name" value="Tyr_kinase_rcpt_2_CS"/>
</dbReference>
<dbReference type="FunFam" id="1.10.510.10:FF:000341">
    <property type="entry name" value="Tyrosine-protein kinase receptor"/>
    <property type="match status" value="1"/>
</dbReference>
<dbReference type="PROSITE" id="PS00109">
    <property type="entry name" value="PROTEIN_KINASE_TYR"/>
    <property type="match status" value="1"/>
</dbReference>
<feature type="domain" description="Fibronectin type-III" evidence="21">
    <location>
        <begin position="1671"/>
        <end position="1766"/>
    </location>
</feature>
<reference evidence="22" key="1">
    <citation type="submission" date="2019-09" db="EMBL/GenBank/DDBJ databases">
        <title>Bird 10,000 Genomes (B10K) Project - Family phase.</title>
        <authorList>
            <person name="Zhang G."/>
        </authorList>
    </citation>
    <scope>NUCLEOTIDE SEQUENCE</scope>
    <source>
        <strain evidence="22">B10K-DU-024-03</strain>
        <tissue evidence="22">Muscle</tissue>
    </source>
</reference>
<keyword evidence="8 17" id="KW-0547">Nucleotide-binding</keyword>
<evidence type="ECO:0000256" key="2">
    <source>
        <dbReference type="ARBA" id="ARBA00022475"/>
    </source>
</evidence>
<feature type="domain" description="Fibronectin type-III" evidence="21">
    <location>
        <begin position="111"/>
        <end position="201"/>
    </location>
</feature>
<dbReference type="GO" id="GO:0005524">
    <property type="term" value="F:ATP binding"/>
    <property type="evidence" value="ECO:0007669"/>
    <property type="project" value="UniProtKB-UniRule"/>
</dbReference>
<dbReference type="InterPro" id="IPR003961">
    <property type="entry name" value="FN3_dom"/>
</dbReference>
<evidence type="ECO:0000259" key="21">
    <source>
        <dbReference type="PROSITE" id="PS50853"/>
    </source>
</evidence>
<keyword evidence="14 18" id="KW-0675">Receptor</keyword>
<evidence type="ECO:0000313" key="22">
    <source>
        <dbReference type="EMBL" id="NXD76683.1"/>
    </source>
</evidence>
<dbReference type="Pfam" id="PF00041">
    <property type="entry name" value="fn3"/>
    <property type="match status" value="3"/>
</dbReference>
<dbReference type="InterPro" id="IPR050122">
    <property type="entry name" value="RTK"/>
</dbReference>
<dbReference type="InterPro" id="IPR000719">
    <property type="entry name" value="Prot_kinase_dom"/>
</dbReference>
<feature type="domain" description="Fibronectin type-III" evidence="21">
    <location>
        <begin position="572"/>
        <end position="672"/>
    </location>
</feature>
<gene>
    <name evidence="22" type="primary">Ros1</name>
    <name evidence="22" type="ORF">HALSEN_R14054</name>
</gene>
<keyword evidence="10 17" id="KW-0067">ATP-binding</keyword>
<dbReference type="PANTHER" id="PTHR24416:SF527">
    <property type="entry name" value="PROTO-ONCOGENE TYROSINE-PROTEIN KINASE ROS"/>
    <property type="match status" value="1"/>
</dbReference>
<dbReference type="SUPFAM" id="SSF49265">
    <property type="entry name" value="Fibronectin type III"/>
    <property type="match status" value="5"/>
</dbReference>